<evidence type="ECO:0000256" key="3">
    <source>
        <dbReference type="ARBA" id="ARBA00022452"/>
    </source>
</evidence>
<feature type="chain" id="PRO_5020511157" evidence="8">
    <location>
        <begin position="18"/>
        <end position="1205"/>
    </location>
</feature>
<dbReference type="Pfam" id="PF07660">
    <property type="entry name" value="STN"/>
    <property type="match status" value="1"/>
</dbReference>
<keyword evidence="12" id="KW-1185">Reference proteome</keyword>
<evidence type="ECO:0000313" key="11">
    <source>
        <dbReference type="EMBL" id="TCD11603.1"/>
    </source>
</evidence>
<dbReference type="Gene3D" id="2.40.170.20">
    <property type="entry name" value="TonB-dependent receptor, beta-barrel domain"/>
    <property type="match status" value="1"/>
</dbReference>
<dbReference type="NCBIfam" id="TIGR04056">
    <property type="entry name" value="OMP_RagA_SusC"/>
    <property type="match status" value="1"/>
</dbReference>
<name>A0A4R0P415_9SPHI</name>
<dbReference type="InterPro" id="IPR008969">
    <property type="entry name" value="CarboxyPept-like_regulatory"/>
</dbReference>
<accession>A0A4R0P415</accession>
<sequence length="1205" mass="133347">MKLITVILLASLVQVSANTFGQLVTLKEKNVTLERVFKEIRKQAGYDVLLSSDKVKTTATIDVDFKNSSIEEVMARLLLGRNLIFTIEDKTILIKPRQKSAIDAVIDYFLRVKLTGKVTDKSGGIMPGVSVREKGIANAVSTNESGEFSIVVKEGAILAFSSIGYKTLEVPINGLTIINVSLEEDASQLKDVNVVSTGYQDLNKKLFTGAATSLKASDVKRDGVTDISRMLEGRVAGVSVQNVSGTFGAAPKIRVRGATSISGDNKPLWVVDGIILEDIVNISNDQLSTGDPSTLIGSSVAGLNPDDIESFNILKDAAATAQYGARAMNGVVIITTKKGKNTNGNPVVTYTGNFSTYMKPSYDNFDILNSADQVNVYLEMKNKGWLNHANSSRSANGGIFTKMYNAMYTYDPVTGSYTLKNDVPSEKAFLTRYANANTDWFDVLFKQSFMQEHAIGISAGSKRSKIYASTSYLQDNGWTVADNVKRFTGNIRANFDINDRLSIELITQGSVRQQQTPGTLGRNGNPVFGTYDRDFDINPFNYALNTSRALTPFDANGKREFFTQNYAPFNILNELENNTLDLSIIDFKVQGGLKYKLTKDLKYSFDGAYRFAKTTQEHKVTGSSNMAEAYRAGINPNDATIRNANKFLYRNPDDPNALPVTVLPYGGFYNTNDDNITNYYVRNSLEYDKTINEDHLINFFAAQEMRYINRQNKIFNGYGYQYDKGGVPFIDPNIVKKDVEASFDYYSMGYRYERYLNYSLRGAYSYKGKYSINATGRYDGSNLLGESPTARWLPTWNISGAWNLDTEKFMQGEQIQKIFSRASLRATYGLVASMGTAQNSSQVLRSMGALRPFISEKETKLYIDGLENSELTFEKLNELNIGLDLGLFGNRITLTIDAYRRKSFDLIGAFTTSGIGGESVKLANYADMKSSGIEASLGAIVVKSTNFNWATQLIFAHNTNKITNLKNLPLIYGLTGADGGAVEGYSQRGLFSLDFQGLSQSNGSPRFINDLGIISGDVNLQSSIIKYLKYEGPIDPTYTGGFSNNFKYKNFTLSTLITFAAGNKVRLTPAFKTRYSDLDAMPSAFLRRWELPGDELKTNIPSILDVDQALLFQTNYAYNNYNYSTERVADGGFVRMKQIILGYAIPLKYTKVLGVTNSSISIVGNNLFLIYSDSKLNGQDPEFFGSGGVALPIPRQFTLSLKMGF</sequence>
<dbReference type="AlphaFoldDB" id="A0A4R0P415"/>
<dbReference type="InterPro" id="IPR023996">
    <property type="entry name" value="TonB-dep_OMP_SusC/RagA"/>
</dbReference>
<dbReference type="Proteomes" id="UP000291485">
    <property type="component" value="Unassembled WGS sequence"/>
</dbReference>
<keyword evidence="2 7" id="KW-0813">Transport</keyword>
<dbReference type="EMBL" id="SJSN01000003">
    <property type="protein sequence ID" value="TCD11603.1"/>
    <property type="molecule type" value="Genomic_DNA"/>
</dbReference>
<comment type="subcellular location">
    <subcellularLocation>
        <location evidence="1 7">Cell outer membrane</location>
        <topology evidence="1 7">Multi-pass membrane protein</topology>
    </subcellularLocation>
</comment>
<reference evidence="11 12" key="1">
    <citation type="submission" date="2019-02" db="EMBL/GenBank/DDBJ databases">
        <title>Pedobacter sp. RP-3-11 sp. nov., isolated from Arctic soil.</title>
        <authorList>
            <person name="Dahal R.H."/>
        </authorList>
    </citation>
    <scope>NUCLEOTIDE SEQUENCE [LARGE SCALE GENOMIC DNA]</scope>
    <source>
        <strain evidence="11 12">RP-3-11</strain>
    </source>
</reference>
<dbReference type="InterPro" id="IPR023997">
    <property type="entry name" value="TonB-dep_OMP_SusC/RagA_CS"/>
</dbReference>
<dbReference type="GO" id="GO:0009279">
    <property type="term" value="C:cell outer membrane"/>
    <property type="evidence" value="ECO:0007669"/>
    <property type="project" value="UniProtKB-SubCell"/>
</dbReference>
<dbReference type="InterPro" id="IPR039426">
    <property type="entry name" value="TonB-dep_rcpt-like"/>
</dbReference>
<evidence type="ECO:0000313" key="12">
    <source>
        <dbReference type="Proteomes" id="UP000291485"/>
    </source>
</evidence>
<evidence type="ECO:0000256" key="6">
    <source>
        <dbReference type="ARBA" id="ARBA00023237"/>
    </source>
</evidence>
<evidence type="ECO:0000259" key="10">
    <source>
        <dbReference type="Pfam" id="PF07715"/>
    </source>
</evidence>
<dbReference type="Pfam" id="PF07715">
    <property type="entry name" value="Plug"/>
    <property type="match status" value="1"/>
</dbReference>
<keyword evidence="6 7" id="KW-0998">Cell outer membrane</keyword>
<dbReference type="SUPFAM" id="SSF49464">
    <property type="entry name" value="Carboxypeptidase regulatory domain-like"/>
    <property type="match status" value="1"/>
</dbReference>
<organism evidence="11 12">
    <name type="scientific">Pedobacter frigidisoli</name>
    <dbReference type="NCBI Taxonomy" id="2530455"/>
    <lineage>
        <taxon>Bacteria</taxon>
        <taxon>Pseudomonadati</taxon>
        <taxon>Bacteroidota</taxon>
        <taxon>Sphingobacteriia</taxon>
        <taxon>Sphingobacteriales</taxon>
        <taxon>Sphingobacteriaceae</taxon>
        <taxon>Pedobacter</taxon>
    </lineage>
</organism>
<dbReference type="NCBIfam" id="TIGR04057">
    <property type="entry name" value="SusC_RagA_signa"/>
    <property type="match status" value="1"/>
</dbReference>
<evidence type="ECO:0000256" key="8">
    <source>
        <dbReference type="SAM" id="SignalP"/>
    </source>
</evidence>
<keyword evidence="8" id="KW-0732">Signal</keyword>
<proteinExistence type="inferred from homology"/>
<evidence type="ECO:0000259" key="9">
    <source>
        <dbReference type="Pfam" id="PF07660"/>
    </source>
</evidence>
<evidence type="ECO:0000256" key="2">
    <source>
        <dbReference type="ARBA" id="ARBA00022448"/>
    </source>
</evidence>
<dbReference type="Gene3D" id="2.170.130.10">
    <property type="entry name" value="TonB-dependent receptor, plug domain"/>
    <property type="match status" value="1"/>
</dbReference>
<dbReference type="InterPro" id="IPR037066">
    <property type="entry name" value="Plug_dom_sf"/>
</dbReference>
<comment type="caution">
    <text evidence="11">The sequence shown here is derived from an EMBL/GenBank/DDBJ whole genome shotgun (WGS) entry which is preliminary data.</text>
</comment>
<dbReference type="SUPFAM" id="SSF56935">
    <property type="entry name" value="Porins"/>
    <property type="match status" value="1"/>
</dbReference>
<dbReference type="OrthoDB" id="9768177at2"/>
<dbReference type="PROSITE" id="PS52016">
    <property type="entry name" value="TONB_DEPENDENT_REC_3"/>
    <property type="match status" value="1"/>
</dbReference>
<dbReference type="InterPro" id="IPR012910">
    <property type="entry name" value="Plug_dom"/>
</dbReference>
<comment type="similarity">
    <text evidence="7">Belongs to the TonB-dependent receptor family.</text>
</comment>
<keyword evidence="4 7" id="KW-0812">Transmembrane</keyword>
<feature type="signal peptide" evidence="8">
    <location>
        <begin position="1"/>
        <end position="17"/>
    </location>
</feature>
<protein>
    <submittedName>
        <fullName evidence="11">SusC/RagA family TonB-linked outer membrane protein</fullName>
    </submittedName>
</protein>
<gene>
    <name evidence="11" type="ORF">EZ449_04905</name>
</gene>
<evidence type="ECO:0000256" key="5">
    <source>
        <dbReference type="ARBA" id="ARBA00023136"/>
    </source>
</evidence>
<dbReference type="RefSeq" id="WP_131556853.1">
    <property type="nucleotide sequence ID" value="NZ_SJSN01000003.1"/>
</dbReference>
<evidence type="ECO:0000256" key="1">
    <source>
        <dbReference type="ARBA" id="ARBA00004571"/>
    </source>
</evidence>
<feature type="domain" description="TonB-dependent receptor plug" evidence="10">
    <location>
        <begin position="208"/>
        <end position="331"/>
    </location>
</feature>
<dbReference type="InterPro" id="IPR036942">
    <property type="entry name" value="Beta-barrel_TonB_sf"/>
</dbReference>
<keyword evidence="5 7" id="KW-0472">Membrane</keyword>
<evidence type="ECO:0000256" key="7">
    <source>
        <dbReference type="PROSITE-ProRule" id="PRU01360"/>
    </source>
</evidence>
<dbReference type="Pfam" id="PF13715">
    <property type="entry name" value="CarbopepD_reg_2"/>
    <property type="match status" value="1"/>
</dbReference>
<feature type="domain" description="Secretin/TonB short N-terminal" evidence="9">
    <location>
        <begin position="46"/>
        <end position="96"/>
    </location>
</feature>
<evidence type="ECO:0000256" key="4">
    <source>
        <dbReference type="ARBA" id="ARBA00022692"/>
    </source>
</evidence>
<keyword evidence="3 7" id="KW-1134">Transmembrane beta strand</keyword>
<dbReference type="InterPro" id="IPR011662">
    <property type="entry name" value="Secretin/TonB_short_N"/>
</dbReference>